<evidence type="ECO:0000313" key="1">
    <source>
        <dbReference type="EMBL" id="RAH83186.1"/>
    </source>
</evidence>
<accession>A0A8T8X541</accession>
<gene>
    <name evidence="1" type="ORF">BO86DRAFT_53563</name>
</gene>
<reference evidence="1 2" key="1">
    <citation type="submission" date="2018-02" db="EMBL/GenBank/DDBJ databases">
        <title>The genomes of Aspergillus section Nigri reveals drivers in fungal speciation.</title>
        <authorList>
            <consortium name="DOE Joint Genome Institute"/>
            <person name="Vesth T.C."/>
            <person name="Nybo J."/>
            <person name="Theobald S."/>
            <person name="Brandl J."/>
            <person name="Frisvad J.C."/>
            <person name="Nielsen K.F."/>
            <person name="Lyhne E.K."/>
            <person name="Kogle M.E."/>
            <person name="Kuo A."/>
            <person name="Riley R."/>
            <person name="Clum A."/>
            <person name="Nolan M."/>
            <person name="Lipzen A."/>
            <person name="Salamov A."/>
            <person name="Henrissat B."/>
            <person name="Wiebenga A."/>
            <person name="De vries R.P."/>
            <person name="Grigoriev I.V."/>
            <person name="Mortensen U.H."/>
            <person name="Andersen M.R."/>
            <person name="Baker S.E."/>
        </authorList>
    </citation>
    <scope>NUCLEOTIDE SEQUENCE [LARGE SCALE GENOMIC DNA]</scope>
    <source>
        <strain evidence="1 2">CBS 114.51</strain>
    </source>
</reference>
<sequence length="79" mass="8775">MDGGGRIDGQRSLRPQRPPLLHPYRAAQWIGPFWCERLTKSCSPVLNLWMGGIIWIQALPVSHDAGLLAGCPIQLSEKI</sequence>
<protein>
    <submittedName>
        <fullName evidence="1">Uncharacterized protein</fullName>
    </submittedName>
</protein>
<evidence type="ECO:0000313" key="2">
    <source>
        <dbReference type="Proteomes" id="UP000249497"/>
    </source>
</evidence>
<organism evidence="1 2">
    <name type="scientific">Aspergillus japonicus CBS 114.51</name>
    <dbReference type="NCBI Taxonomy" id="1448312"/>
    <lineage>
        <taxon>Eukaryota</taxon>
        <taxon>Fungi</taxon>
        <taxon>Dikarya</taxon>
        <taxon>Ascomycota</taxon>
        <taxon>Pezizomycotina</taxon>
        <taxon>Eurotiomycetes</taxon>
        <taxon>Eurotiomycetidae</taxon>
        <taxon>Eurotiales</taxon>
        <taxon>Aspergillaceae</taxon>
        <taxon>Aspergillus</taxon>
        <taxon>Aspergillus subgen. Circumdati</taxon>
    </lineage>
</organism>
<dbReference type="EMBL" id="KZ824784">
    <property type="protein sequence ID" value="RAH83186.1"/>
    <property type="molecule type" value="Genomic_DNA"/>
</dbReference>
<proteinExistence type="predicted"/>
<keyword evidence="2" id="KW-1185">Reference proteome</keyword>
<dbReference type="RefSeq" id="XP_025529080.1">
    <property type="nucleotide sequence ID" value="XM_025677452.1"/>
</dbReference>
<dbReference type="GeneID" id="37181145"/>
<dbReference type="Proteomes" id="UP000249497">
    <property type="component" value="Unassembled WGS sequence"/>
</dbReference>
<dbReference type="AlphaFoldDB" id="A0A8T8X541"/>
<name>A0A8T8X541_ASPJA</name>